<sequence length="27" mass="3351">TITDEEVELVRRAWKQEDYFIVEVREP</sequence>
<organism evidence="1">
    <name type="scientific">marine sediment metagenome</name>
    <dbReference type="NCBI Taxonomy" id="412755"/>
    <lineage>
        <taxon>unclassified sequences</taxon>
        <taxon>metagenomes</taxon>
        <taxon>ecological metagenomes</taxon>
    </lineage>
</organism>
<dbReference type="AlphaFoldDB" id="A0A0F9I0I9"/>
<reference evidence="1" key="1">
    <citation type="journal article" date="2015" name="Nature">
        <title>Complex archaea that bridge the gap between prokaryotes and eukaryotes.</title>
        <authorList>
            <person name="Spang A."/>
            <person name="Saw J.H."/>
            <person name="Jorgensen S.L."/>
            <person name="Zaremba-Niedzwiedzka K."/>
            <person name="Martijn J."/>
            <person name="Lind A.E."/>
            <person name="van Eijk R."/>
            <person name="Schleper C."/>
            <person name="Guy L."/>
            <person name="Ettema T.J."/>
        </authorList>
    </citation>
    <scope>NUCLEOTIDE SEQUENCE</scope>
</reference>
<accession>A0A0F9I0I9</accession>
<proteinExistence type="predicted"/>
<dbReference type="EMBL" id="LAZR01013651">
    <property type="protein sequence ID" value="KKM20997.1"/>
    <property type="molecule type" value="Genomic_DNA"/>
</dbReference>
<comment type="caution">
    <text evidence="1">The sequence shown here is derived from an EMBL/GenBank/DDBJ whole genome shotgun (WGS) entry which is preliminary data.</text>
</comment>
<gene>
    <name evidence="1" type="ORF">LCGC14_1639910</name>
</gene>
<name>A0A0F9I0I9_9ZZZZ</name>
<protein>
    <submittedName>
        <fullName evidence="1">Uncharacterized protein</fullName>
    </submittedName>
</protein>
<evidence type="ECO:0000313" key="1">
    <source>
        <dbReference type="EMBL" id="KKM20997.1"/>
    </source>
</evidence>
<feature type="non-terminal residue" evidence="1">
    <location>
        <position position="1"/>
    </location>
</feature>